<dbReference type="EMBL" id="LXQA010596305">
    <property type="protein sequence ID" value="MCI61258.1"/>
    <property type="molecule type" value="Genomic_DNA"/>
</dbReference>
<keyword evidence="3" id="KW-1185">Reference proteome</keyword>
<dbReference type="Proteomes" id="UP000265520">
    <property type="component" value="Unassembled WGS sequence"/>
</dbReference>
<evidence type="ECO:0000313" key="2">
    <source>
        <dbReference type="EMBL" id="MCI61258.1"/>
    </source>
</evidence>
<evidence type="ECO:0000256" key="1">
    <source>
        <dbReference type="SAM" id="MobiDB-lite"/>
    </source>
</evidence>
<protein>
    <submittedName>
        <fullName evidence="2">Protein pleiotropic regulatory locus 1-like</fullName>
    </submittedName>
</protein>
<comment type="caution">
    <text evidence="2">The sequence shown here is derived from an EMBL/GenBank/DDBJ whole genome shotgun (WGS) entry which is preliminary data.</text>
</comment>
<feature type="non-terminal residue" evidence="2">
    <location>
        <position position="71"/>
    </location>
</feature>
<feature type="region of interest" description="Disordered" evidence="1">
    <location>
        <begin position="49"/>
        <end position="71"/>
    </location>
</feature>
<proteinExistence type="predicted"/>
<dbReference type="AlphaFoldDB" id="A0A392TJY1"/>
<accession>A0A392TJY1</accession>
<evidence type="ECO:0000313" key="3">
    <source>
        <dbReference type="Proteomes" id="UP000265520"/>
    </source>
</evidence>
<feature type="compositionally biased region" description="Polar residues" evidence="1">
    <location>
        <begin position="50"/>
        <end position="71"/>
    </location>
</feature>
<reference evidence="2 3" key="1">
    <citation type="journal article" date="2018" name="Front. Plant Sci.">
        <title>Red Clover (Trifolium pratense) and Zigzag Clover (T. medium) - A Picture of Genomic Similarities and Differences.</title>
        <authorList>
            <person name="Dluhosova J."/>
            <person name="Istvanek J."/>
            <person name="Nedelnik J."/>
            <person name="Repkova J."/>
        </authorList>
    </citation>
    <scope>NUCLEOTIDE SEQUENCE [LARGE SCALE GENOMIC DNA]</scope>
    <source>
        <strain evidence="3">cv. 10/8</strain>
        <tissue evidence="2">Leaf</tissue>
    </source>
</reference>
<name>A0A392TJY1_9FABA</name>
<sequence>MEAIEPQSLKKRALDLFCPLDQQLAPPDSESKKIRVNYKVNAEYGGIKESTAQQTKNSATKNQSQEAGLAL</sequence>
<organism evidence="2 3">
    <name type="scientific">Trifolium medium</name>
    <dbReference type="NCBI Taxonomy" id="97028"/>
    <lineage>
        <taxon>Eukaryota</taxon>
        <taxon>Viridiplantae</taxon>
        <taxon>Streptophyta</taxon>
        <taxon>Embryophyta</taxon>
        <taxon>Tracheophyta</taxon>
        <taxon>Spermatophyta</taxon>
        <taxon>Magnoliopsida</taxon>
        <taxon>eudicotyledons</taxon>
        <taxon>Gunneridae</taxon>
        <taxon>Pentapetalae</taxon>
        <taxon>rosids</taxon>
        <taxon>fabids</taxon>
        <taxon>Fabales</taxon>
        <taxon>Fabaceae</taxon>
        <taxon>Papilionoideae</taxon>
        <taxon>50 kb inversion clade</taxon>
        <taxon>NPAAA clade</taxon>
        <taxon>Hologalegina</taxon>
        <taxon>IRL clade</taxon>
        <taxon>Trifolieae</taxon>
        <taxon>Trifolium</taxon>
    </lineage>
</organism>